<gene>
    <name evidence="1" type="ORF">KUCAC02_005496</name>
</gene>
<evidence type="ECO:0000313" key="2">
    <source>
        <dbReference type="Proteomes" id="UP001057452"/>
    </source>
</evidence>
<sequence>MGAGADWRAASREDRRSGLSQQRKCVGPVLKRTCFSVCVAHRGFVLLLGSVCCTTDPYKPEQFVPEEKHAVTLLTMDAPVWTEPETSELLCSLIRSAGARSQTTCMYTPAADAVVIHHRDVATGTADLPPEPRPLEQKWGMDELRVPLAHLRLWRFEGVYNLTMTYRTDFRHLPAVRVSTPPGEQNRGSQRQVCAPAPRPLALTPPPAPPRGLGRQQLV</sequence>
<protein>
    <submittedName>
        <fullName evidence="1">Uncharacterized protein</fullName>
    </submittedName>
</protein>
<organism evidence="1 2">
    <name type="scientific">Chaenocephalus aceratus</name>
    <name type="common">Blackfin icefish</name>
    <name type="synonym">Chaenichthys aceratus</name>
    <dbReference type="NCBI Taxonomy" id="36190"/>
    <lineage>
        <taxon>Eukaryota</taxon>
        <taxon>Metazoa</taxon>
        <taxon>Chordata</taxon>
        <taxon>Craniata</taxon>
        <taxon>Vertebrata</taxon>
        <taxon>Euteleostomi</taxon>
        <taxon>Actinopterygii</taxon>
        <taxon>Neopterygii</taxon>
        <taxon>Teleostei</taxon>
        <taxon>Neoteleostei</taxon>
        <taxon>Acanthomorphata</taxon>
        <taxon>Eupercaria</taxon>
        <taxon>Perciformes</taxon>
        <taxon>Notothenioidei</taxon>
        <taxon>Channichthyidae</taxon>
        <taxon>Chaenocephalus</taxon>
    </lineage>
</organism>
<dbReference type="Proteomes" id="UP001057452">
    <property type="component" value="Chromosome 13"/>
</dbReference>
<name>A0ACB9WPA2_CHAAC</name>
<proteinExistence type="predicted"/>
<reference evidence="1" key="1">
    <citation type="submission" date="2022-05" db="EMBL/GenBank/DDBJ databases">
        <title>Chromosome-level genome of Chaenocephalus aceratus.</title>
        <authorList>
            <person name="Park H."/>
        </authorList>
    </citation>
    <scope>NUCLEOTIDE SEQUENCE</scope>
    <source>
        <strain evidence="1">KU_202001</strain>
    </source>
</reference>
<evidence type="ECO:0000313" key="1">
    <source>
        <dbReference type="EMBL" id="KAI4815347.1"/>
    </source>
</evidence>
<comment type="caution">
    <text evidence="1">The sequence shown here is derived from an EMBL/GenBank/DDBJ whole genome shotgun (WGS) entry which is preliminary data.</text>
</comment>
<keyword evidence="2" id="KW-1185">Reference proteome</keyword>
<accession>A0ACB9WPA2</accession>
<dbReference type="EMBL" id="CM043797">
    <property type="protein sequence ID" value="KAI4815347.1"/>
    <property type="molecule type" value="Genomic_DNA"/>
</dbReference>